<feature type="transmembrane region" description="Helical" evidence="1">
    <location>
        <begin position="156"/>
        <end position="173"/>
    </location>
</feature>
<accession>A0A8J3JAY2</accession>
<dbReference type="EMBL" id="BOMB01000038">
    <property type="protein sequence ID" value="GID15077.1"/>
    <property type="molecule type" value="Genomic_DNA"/>
</dbReference>
<keyword evidence="1" id="KW-0472">Membrane</keyword>
<evidence type="ECO:0000313" key="3">
    <source>
        <dbReference type="Proteomes" id="UP000612808"/>
    </source>
</evidence>
<keyword evidence="1" id="KW-0812">Transmembrane</keyword>
<comment type="caution">
    <text evidence="2">The sequence shown here is derived from an EMBL/GenBank/DDBJ whole genome shotgun (WGS) entry which is preliminary data.</text>
</comment>
<proteinExistence type="predicted"/>
<organism evidence="2 3">
    <name type="scientific">Actinocatenispora rupis</name>
    <dbReference type="NCBI Taxonomy" id="519421"/>
    <lineage>
        <taxon>Bacteria</taxon>
        <taxon>Bacillati</taxon>
        <taxon>Actinomycetota</taxon>
        <taxon>Actinomycetes</taxon>
        <taxon>Micromonosporales</taxon>
        <taxon>Micromonosporaceae</taxon>
        <taxon>Actinocatenispora</taxon>
    </lineage>
</organism>
<gene>
    <name evidence="2" type="ORF">Aru02nite_59660</name>
</gene>
<evidence type="ECO:0000256" key="1">
    <source>
        <dbReference type="SAM" id="Phobius"/>
    </source>
</evidence>
<feature type="transmembrane region" description="Helical" evidence="1">
    <location>
        <begin position="46"/>
        <end position="68"/>
    </location>
</feature>
<keyword evidence="3" id="KW-1185">Reference proteome</keyword>
<evidence type="ECO:0000313" key="2">
    <source>
        <dbReference type="EMBL" id="GID15077.1"/>
    </source>
</evidence>
<reference evidence="2" key="1">
    <citation type="submission" date="2021-01" db="EMBL/GenBank/DDBJ databases">
        <title>Whole genome shotgun sequence of Actinocatenispora rupis NBRC 107355.</title>
        <authorList>
            <person name="Komaki H."/>
            <person name="Tamura T."/>
        </authorList>
    </citation>
    <scope>NUCLEOTIDE SEQUENCE</scope>
    <source>
        <strain evidence="2">NBRC 107355</strain>
    </source>
</reference>
<feature type="transmembrane region" description="Helical" evidence="1">
    <location>
        <begin position="16"/>
        <end position="34"/>
    </location>
</feature>
<protein>
    <submittedName>
        <fullName evidence="2">Uncharacterized protein</fullName>
    </submittedName>
</protein>
<dbReference type="AlphaFoldDB" id="A0A8J3JAY2"/>
<dbReference type="RefSeq" id="WP_203663211.1">
    <property type="nucleotide sequence ID" value="NZ_BAAAZM010000001.1"/>
</dbReference>
<name>A0A8J3JAY2_9ACTN</name>
<dbReference type="Proteomes" id="UP000612808">
    <property type="component" value="Unassembled WGS sequence"/>
</dbReference>
<feature type="transmembrane region" description="Helical" evidence="1">
    <location>
        <begin position="179"/>
        <end position="196"/>
    </location>
</feature>
<keyword evidence="1" id="KW-1133">Transmembrane helix</keyword>
<feature type="transmembrane region" description="Helical" evidence="1">
    <location>
        <begin position="117"/>
        <end position="144"/>
    </location>
</feature>
<sequence length="206" mass="20658">MTSIPTPAPVAPPRPASIALVAAPALWFAGWAVMRLRTGSGPGVAWTTAHSLWIVTFGLFAVGCVGLARLAGGRTAAVTAAVVALAGAVATGVQMVVDLAVGFAPDQTTMSARYDSVFAVPGVKLICYDLGPVVFYVGLLALLVVAAVRRAAPARLVVLAGVGIVAAGVGHGLPGVLRIVEGIGALLILAALAGIVRARRTGTPRP</sequence>
<feature type="transmembrane region" description="Helical" evidence="1">
    <location>
        <begin position="75"/>
        <end position="97"/>
    </location>
</feature>